<sequence length="331" mass="35301">MPSVTPMRYVHYDAPGKPSVLTLAEGPAPEPRPDEVLIQVAAAGVNRPDVLQRQGLYPPPDDASPVLGLEVSGTVVAVGEGVQRWQLGDRVCALVNGGGYAEYAVAPADQCLPVPDGVALEDAAALPETLFTVWHNLWQRAGIQPGETLLVHGGASGIGTTAIQLAKALDQRVIVTAGSPEKCEACLALGADRAINYREEDFVTEVKAFTDGQGADVILDMVGGDYVQRNIKAAAKEGRIVNIAFLNGSKVEVDLMPLMLKRLTLTGSTLRAQSAEVKAGIARELEQRVWPLIALGRVRPLINHRFAISDTQKAHELMESNTLIGKAIINL</sequence>
<dbReference type="GO" id="GO:0016651">
    <property type="term" value="F:oxidoreductase activity, acting on NAD(P)H"/>
    <property type="evidence" value="ECO:0007669"/>
    <property type="project" value="TreeGrafter"/>
</dbReference>
<dbReference type="InterPro" id="IPR014189">
    <property type="entry name" value="Quinone_OxRdtase_PIG3"/>
</dbReference>
<reference evidence="4 5" key="1">
    <citation type="submission" date="2018-11" db="EMBL/GenBank/DDBJ databases">
        <title>Genomic Encyclopedia of Type Strains, Phase IV (KMG-IV): sequencing the most valuable type-strain genomes for metagenomic binning, comparative biology and taxonomic classification.</title>
        <authorList>
            <person name="Goeker M."/>
        </authorList>
    </citation>
    <scope>NUCLEOTIDE SEQUENCE [LARGE SCALE GENOMIC DNA]</scope>
    <source>
        <strain evidence="4 5">DSM 16974</strain>
    </source>
</reference>
<gene>
    <name evidence="4" type="ORF">EDC38_1154</name>
</gene>
<feature type="domain" description="Enoyl reductase (ER)" evidence="3">
    <location>
        <begin position="16"/>
        <end position="329"/>
    </location>
</feature>
<keyword evidence="2" id="KW-0560">Oxidoreductase</keyword>
<dbReference type="EMBL" id="RJUK01000001">
    <property type="protein sequence ID" value="ROQ20547.1"/>
    <property type="molecule type" value="Genomic_DNA"/>
</dbReference>
<protein>
    <submittedName>
        <fullName evidence="4">NADPH2:quinone reductase</fullName>
    </submittedName>
</protein>
<evidence type="ECO:0000256" key="1">
    <source>
        <dbReference type="ARBA" id="ARBA00022857"/>
    </source>
</evidence>
<dbReference type="Gene3D" id="3.40.50.720">
    <property type="entry name" value="NAD(P)-binding Rossmann-like Domain"/>
    <property type="match status" value="1"/>
</dbReference>
<dbReference type="Pfam" id="PF00107">
    <property type="entry name" value="ADH_zinc_N"/>
    <property type="match status" value="1"/>
</dbReference>
<dbReference type="RefSeq" id="WP_246004345.1">
    <property type="nucleotide sequence ID" value="NZ_RJUK01000001.1"/>
</dbReference>
<dbReference type="InterPro" id="IPR011032">
    <property type="entry name" value="GroES-like_sf"/>
</dbReference>
<evidence type="ECO:0000313" key="4">
    <source>
        <dbReference type="EMBL" id="ROQ20547.1"/>
    </source>
</evidence>
<proteinExistence type="predicted"/>
<dbReference type="Pfam" id="PF08240">
    <property type="entry name" value="ADH_N"/>
    <property type="match status" value="1"/>
</dbReference>
<dbReference type="PANTHER" id="PTHR48106">
    <property type="entry name" value="QUINONE OXIDOREDUCTASE PIG3-RELATED"/>
    <property type="match status" value="1"/>
</dbReference>
<evidence type="ECO:0000256" key="2">
    <source>
        <dbReference type="ARBA" id="ARBA00023002"/>
    </source>
</evidence>
<dbReference type="InterPro" id="IPR036291">
    <property type="entry name" value="NAD(P)-bd_dom_sf"/>
</dbReference>
<dbReference type="CDD" id="cd05276">
    <property type="entry name" value="p53_inducible_oxidoreductase"/>
    <property type="match status" value="1"/>
</dbReference>
<comment type="caution">
    <text evidence="4">The sequence shown here is derived from an EMBL/GenBank/DDBJ whole genome shotgun (WGS) entry which is preliminary data.</text>
</comment>
<dbReference type="InterPro" id="IPR013149">
    <property type="entry name" value="ADH-like_C"/>
</dbReference>
<dbReference type="PANTHER" id="PTHR48106:SF8">
    <property type="entry name" value="OS02G0805600 PROTEIN"/>
    <property type="match status" value="1"/>
</dbReference>
<evidence type="ECO:0000313" key="5">
    <source>
        <dbReference type="Proteomes" id="UP000273643"/>
    </source>
</evidence>
<evidence type="ECO:0000259" key="3">
    <source>
        <dbReference type="SMART" id="SM00829"/>
    </source>
</evidence>
<dbReference type="InterPro" id="IPR013154">
    <property type="entry name" value="ADH-like_N"/>
</dbReference>
<dbReference type="NCBIfam" id="TIGR02824">
    <property type="entry name" value="quinone_pig3"/>
    <property type="match status" value="1"/>
</dbReference>
<dbReference type="SMART" id="SM00829">
    <property type="entry name" value="PKS_ER"/>
    <property type="match status" value="1"/>
</dbReference>
<dbReference type="InterPro" id="IPR020843">
    <property type="entry name" value="ER"/>
</dbReference>
<name>A0A3N1NZZ0_9GAMM</name>
<keyword evidence="1" id="KW-0521">NADP</keyword>
<dbReference type="AlphaFoldDB" id="A0A3N1NZZ0"/>
<dbReference type="SUPFAM" id="SSF51735">
    <property type="entry name" value="NAD(P)-binding Rossmann-fold domains"/>
    <property type="match status" value="1"/>
</dbReference>
<dbReference type="GO" id="GO:0070402">
    <property type="term" value="F:NADPH binding"/>
    <property type="evidence" value="ECO:0007669"/>
    <property type="project" value="TreeGrafter"/>
</dbReference>
<dbReference type="SUPFAM" id="SSF50129">
    <property type="entry name" value="GroES-like"/>
    <property type="match status" value="1"/>
</dbReference>
<organism evidence="4 5">
    <name type="scientific">Marinimicrobium koreense</name>
    <dbReference type="NCBI Taxonomy" id="306545"/>
    <lineage>
        <taxon>Bacteria</taxon>
        <taxon>Pseudomonadati</taxon>
        <taxon>Pseudomonadota</taxon>
        <taxon>Gammaproteobacteria</taxon>
        <taxon>Cellvibrionales</taxon>
        <taxon>Cellvibrionaceae</taxon>
        <taxon>Marinimicrobium</taxon>
    </lineage>
</organism>
<dbReference type="Gene3D" id="3.90.180.10">
    <property type="entry name" value="Medium-chain alcohol dehydrogenases, catalytic domain"/>
    <property type="match status" value="1"/>
</dbReference>
<dbReference type="Proteomes" id="UP000273643">
    <property type="component" value="Unassembled WGS sequence"/>
</dbReference>
<keyword evidence="5" id="KW-1185">Reference proteome</keyword>
<accession>A0A3N1NZZ0</accession>